<sequence length="79" mass="8861">MPTCTECPRTIEQTPGARARITCGPACRKRRQRRLHAEREARFRAAALELLTRQTAAIIDGNREALIAVERDAARLFGT</sequence>
<evidence type="ECO:0000313" key="2">
    <source>
        <dbReference type="Proteomes" id="UP000198242"/>
    </source>
</evidence>
<gene>
    <name evidence="1" type="ORF">GA0074695_1536</name>
</gene>
<name>A0A1C4VJP2_MICVI</name>
<protein>
    <submittedName>
        <fullName evidence="1">Uncharacterized protein</fullName>
    </submittedName>
</protein>
<evidence type="ECO:0000313" key="1">
    <source>
        <dbReference type="EMBL" id="SCE84222.1"/>
    </source>
</evidence>
<organism evidence="1 2">
    <name type="scientific">Micromonospora viridifaciens</name>
    <dbReference type="NCBI Taxonomy" id="1881"/>
    <lineage>
        <taxon>Bacteria</taxon>
        <taxon>Bacillati</taxon>
        <taxon>Actinomycetota</taxon>
        <taxon>Actinomycetes</taxon>
        <taxon>Micromonosporales</taxon>
        <taxon>Micromonosporaceae</taxon>
        <taxon>Micromonospora</taxon>
    </lineage>
</organism>
<dbReference type="EMBL" id="LT607411">
    <property type="protein sequence ID" value="SCE84222.1"/>
    <property type="molecule type" value="Genomic_DNA"/>
</dbReference>
<dbReference type="Proteomes" id="UP000198242">
    <property type="component" value="Chromosome I"/>
</dbReference>
<proteinExistence type="predicted"/>
<dbReference type="AlphaFoldDB" id="A0A1C4VJP2"/>
<reference evidence="2" key="1">
    <citation type="submission" date="2016-06" db="EMBL/GenBank/DDBJ databases">
        <authorList>
            <person name="Varghese N."/>
            <person name="Submissions Spin"/>
        </authorList>
    </citation>
    <scope>NUCLEOTIDE SEQUENCE [LARGE SCALE GENOMIC DNA]</scope>
    <source>
        <strain evidence="2">DSM 43909</strain>
    </source>
</reference>
<dbReference type="RefSeq" id="WP_089005602.1">
    <property type="nucleotide sequence ID" value="NZ_LT607411.1"/>
</dbReference>
<keyword evidence="2" id="KW-1185">Reference proteome</keyword>
<accession>A0A1C4VJP2</accession>